<evidence type="ECO:0000313" key="2">
    <source>
        <dbReference type="Proteomes" id="UP001500751"/>
    </source>
</evidence>
<evidence type="ECO:0000313" key="1">
    <source>
        <dbReference type="EMBL" id="GAA2017914.1"/>
    </source>
</evidence>
<organism evidence="1 2">
    <name type="scientific">Catenulispora yoronensis</name>
    <dbReference type="NCBI Taxonomy" id="450799"/>
    <lineage>
        <taxon>Bacteria</taxon>
        <taxon>Bacillati</taxon>
        <taxon>Actinomycetota</taxon>
        <taxon>Actinomycetes</taxon>
        <taxon>Catenulisporales</taxon>
        <taxon>Catenulisporaceae</taxon>
        <taxon>Catenulispora</taxon>
    </lineage>
</organism>
<protein>
    <submittedName>
        <fullName evidence="1">Uncharacterized protein</fullName>
    </submittedName>
</protein>
<reference evidence="2" key="1">
    <citation type="journal article" date="2019" name="Int. J. Syst. Evol. Microbiol.">
        <title>The Global Catalogue of Microorganisms (GCM) 10K type strain sequencing project: providing services to taxonomists for standard genome sequencing and annotation.</title>
        <authorList>
            <consortium name="The Broad Institute Genomics Platform"/>
            <consortium name="The Broad Institute Genome Sequencing Center for Infectious Disease"/>
            <person name="Wu L."/>
            <person name="Ma J."/>
        </authorList>
    </citation>
    <scope>NUCLEOTIDE SEQUENCE [LARGE SCALE GENOMIC DNA]</scope>
    <source>
        <strain evidence="2">JCM 16014</strain>
    </source>
</reference>
<gene>
    <name evidence="1" type="ORF">GCM10009839_12390</name>
</gene>
<sequence length="183" mass="19623">MLAEALDRFGLWDHLPVEQRRAAFADVATGCYPLDFDLLYEQVEFCADGENLSEGGVERFLASLAPALVRHGVSLQVEPVEFSAPDVGDYVVSINGLRCVVWRGVECQDGSDTWTMATTRPLAVVNQLLEDAAASPVRAHTLYAGGNDGLVLLLNPGIAEAMRASGLFPDHEVPALAKGDVPS</sequence>
<keyword evidence="2" id="KW-1185">Reference proteome</keyword>
<accession>A0ABP5F8M9</accession>
<proteinExistence type="predicted"/>
<name>A0ABP5F8M9_9ACTN</name>
<dbReference type="Proteomes" id="UP001500751">
    <property type="component" value="Unassembled WGS sequence"/>
</dbReference>
<dbReference type="RefSeq" id="WP_344664518.1">
    <property type="nucleotide sequence ID" value="NZ_BAAAQN010000005.1"/>
</dbReference>
<comment type="caution">
    <text evidence="1">The sequence shown here is derived from an EMBL/GenBank/DDBJ whole genome shotgun (WGS) entry which is preliminary data.</text>
</comment>
<dbReference type="EMBL" id="BAAAQN010000005">
    <property type="protein sequence ID" value="GAA2017914.1"/>
    <property type="molecule type" value="Genomic_DNA"/>
</dbReference>